<evidence type="ECO:0000313" key="4">
    <source>
        <dbReference type="Proteomes" id="UP000019229"/>
    </source>
</evidence>
<dbReference type="OrthoDB" id="9803668at2"/>
<dbReference type="PANTHER" id="PTHR47618">
    <property type="entry name" value="BIFUNCTIONAL OLIGORIBONUCLEASE AND PAP PHOSPHATASE NRNA"/>
    <property type="match status" value="1"/>
</dbReference>
<keyword evidence="4" id="KW-1185">Reference proteome</keyword>
<dbReference type="Gene3D" id="3.90.1640.10">
    <property type="entry name" value="inorganic pyrophosphatase (n-terminal core)"/>
    <property type="match status" value="1"/>
</dbReference>
<dbReference type="Gene3D" id="3.10.310.30">
    <property type="match status" value="1"/>
</dbReference>
<dbReference type="InterPro" id="IPR051319">
    <property type="entry name" value="Oligoribo/pAp-PDE_c-di-AMP_PDE"/>
</dbReference>
<dbReference type="InterPro" id="IPR001667">
    <property type="entry name" value="DDH_dom"/>
</dbReference>
<dbReference type="Pfam" id="PF02272">
    <property type="entry name" value="DHHA1"/>
    <property type="match status" value="1"/>
</dbReference>
<dbReference type="eggNOG" id="COG0618">
    <property type="taxonomic scope" value="Bacteria"/>
</dbReference>
<protein>
    <submittedName>
        <fullName evidence="3">DHHA1 domain-containing protein-1</fullName>
    </submittedName>
</protein>
<dbReference type="RefSeq" id="WP_022934819.1">
    <property type="nucleotide sequence ID" value="NZ_CP007154.1"/>
</dbReference>
<evidence type="ECO:0000259" key="2">
    <source>
        <dbReference type="Pfam" id="PF02272"/>
    </source>
</evidence>
<dbReference type="SUPFAM" id="SSF64182">
    <property type="entry name" value="DHH phosphoesterases"/>
    <property type="match status" value="1"/>
</dbReference>
<evidence type="ECO:0000313" key="3">
    <source>
        <dbReference type="EMBL" id="AHH45022.1"/>
    </source>
</evidence>
<dbReference type="KEGG" id="mbc:MYB_00030"/>
<dbReference type="AlphaFoldDB" id="W5USB1"/>
<proteinExistence type="predicted"/>
<dbReference type="Pfam" id="PF01368">
    <property type="entry name" value="DHH"/>
    <property type="match status" value="1"/>
</dbReference>
<reference evidence="3 4" key="1">
    <citation type="journal article" date="2014" name="Genome Announc.">
        <title>Complete Genome Sequence of Mycoplasma bovoculi Strain M165/69T (ATCC 29104).</title>
        <authorList>
            <person name="Calcutt M.J."/>
            <person name="Foecking M.F."/>
        </authorList>
    </citation>
    <scope>NUCLEOTIDE SEQUENCE [LARGE SCALE GENOMIC DNA]</scope>
    <source>
        <strain evidence="3">M165/69</strain>
    </source>
</reference>
<feature type="domain" description="DDH" evidence="1">
    <location>
        <begin position="18"/>
        <end position="162"/>
    </location>
</feature>
<name>W5USB1_9BACT</name>
<sequence length="325" mass="37546">MKTGSYKKIAEIIAAHKNIFIYHHIRPDGDCLGSQNGLGTAIKKNFPDKNVFFIGEPGEVLKFMNFYKTDETKIDSKYFKNSLAITVDTAELDRVCKNEWILEKKFTTIIKIDHHPTKNEDYTDYEWIDTSFVAASEMIGYFLMKNKWKIDAEIAKFVYLGIVTDSGRFLFSSTSPRTFDVSSHLLKTKFDFNSLNWNLSKQSEKEVAFTSYVLQNYKKQGKVIWFNVTKKIQEKFELTEEQWASVNILANIGDARIWIFFIEADDKIRVRLRSNGPKVNTIAQQYGGGGHAMASGINIFKKKEMDEIIQKSIDLIQEFEKNVSR</sequence>
<dbReference type="EMBL" id="CP007154">
    <property type="protein sequence ID" value="AHH45022.1"/>
    <property type="molecule type" value="Genomic_DNA"/>
</dbReference>
<dbReference type="STRING" id="743966.MYB_00030"/>
<accession>W5USB1</accession>
<dbReference type="GO" id="GO:0003676">
    <property type="term" value="F:nucleic acid binding"/>
    <property type="evidence" value="ECO:0007669"/>
    <property type="project" value="InterPro"/>
</dbReference>
<gene>
    <name evidence="3" type="ORF">MYB_00030</name>
</gene>
<dbReference type="PANTHER" id="PTHR47618:SF1">
    <property type="entry name" value="BIFUNCTIONAL OLIGORIBONUCLEASE AND PAP PHOSPHATASE NRNA"/>
    <property type="match status" value="1"/>
</dbReference>
<dbReference type="HOGENOM" id="CLU_039720_1_0_14"/>
<feature type="domain" description="DHHA1" evidence="2">
    <location>
        <begin position="246"/>
        <end position="317"/>
    </location>
</feature>
<dbReference type="InterPro" id="IPR003156">
    <property type="entry name" value="DHHA1_dom"/>
</dbReference>
<dbReference type="Proteomes" id="UP000019229">
    <property type="component" value="Chromosome"/>
</dbReference>
<organism evidence="3 4">
    <name type="scientific">Mesomycoplasma bovoculi M165/69</name>
    <dbReference type="NCBI Taxonomy" id="743966"/>
    <lineage>
        <taxon>Bacteria</taxon>
        <taxon>Bacillati</taxon>
        <taxon>Mycoplasmatota</taxon>
        <taxon>Mycoplasmoidales</taxon>
        <taxon>Metamycoplasmataceae</taxon>
        <taxon>Mesomycoplasma</taxon>
    </lineage>
</organism>
<dbReference type="PATRIC" id="fig|743966.3.peg.6"/>
<evidence type="ECO:0000259" key="1">
    <source>
        <dbReference type="Pfam" id="PF01368"/>
    </source>
</evidence>
<dbReference type="InterPro" id="IPR038763">
    <property type="entry name" value="DHH_sf"/>
</dbReference>